<proteinExistence type="predicted"/>
<evidence type="ECO:0000313" key="2">
    <source>
        <dbReference type="Proteomes" id="UP000429595"/>
    </source>
</evidence>
<accession>A0A6I1FJX6</accession>
<dbReference type="EMBL" id="WEIO01000001">
    <property type="protein sequence ID" value="KAB7709019.1"/>
    <property type="molecule type" value="Genomic_DNA"/>
</dbReference>
<dbReference type="AlphaFoldDB" id="A0A6I1FJX6"/>
<dbReference type="RefSeq" id="WP_152149545.1">
    <property type="nucleotide sequence ID" value="NZ_WEIO01000001.1"/>
</dbReference>
<evidence type="ECO:0000313" key="1">
    <source>
        <dbReference type="EMBL" id="KAB7709019.1"/>
    </source>
</evidence>
<protein>
    <submittedName>
        <fullName evidence="1">Uncharacterized protein</fullName>
    </submittedName>
</protein>
<reference evidence="1 2" key="1">
    <citation type="submission" date="2019-10" db="EMBL/GenBank/DDBJ databases">
        <title>Bacillus aerolatum sp. nov., isolated from bioaerosol of sport playgrounds.</title>
        <authorList>
            <person name="Chen P."/>
            <person name="Zhang G."/>
        </authorList>
    </citation>
    <scope>NUCLEOTIDE SEQUENCE [LARGE SCALE GENOMIC DNA]</scope>
    <source>
        <strain evidence="1 2">CX253</strain>
    </source>
</reference>
<organism evidence="1 2">
    <name type="scientific">Bacillus aerolatus</name>
    <dbReference type="NCBI Taxonomy" id="2653354"/>
    <lineage>
        <taxon>Bacteria</taxon>
        <taxon>Bacillati</taxon>
        <taxon>Bacillota</taxon>
        <taxon>Bacilli</taxon>
        <taxon>Bacillales</taxon>
        <taxon>Bacillaceae</taxon>
        <taxon>Bacillus</taxon>
    </lineage>
</organism>
<keyword evidence="2" id="KW-1185">Reference proteome</keyword>
<name>A0A6I1FJX6_9BACI</name>
<dbReference type="Proteomes" id="UP000429595">
    <property type="component" value="Unassembled WGS sequence"/>
</dbReference>
<comment type="caution">
    <text evidence="1">The sequence shown here is derived from an EMBL/GenBank/DDBJ whole genome shotgun (WGS) entry which is preliminary data.</text>
</comment>
<gene>
    <name evidence="1" type="ORF">F9802_02475</name>
</gene>
<sequence>MEKYLRRVAAYCPDIDSMVNQEISFTEINGQKEFSATCTAIRESCHDCFIVKITNNGCASKTELAQQG</sequence>